<proteinExistence type="predicted"/>
<evidence type="ECO:0000313" key="4">
    <source>
        <dbReference type="Proteomes" id="UP000253792"/>
    </source>
</evidence>
<sequence length="74" mass="7616">MPLSFLKEGESAHVVKVRGRGDLQHHLENLGFVEGAEVKVVSGVAGDLIVSVKGAQVAIGRQAASHIITSAATA</sequence>
<evidence type="ECO:0000313" key="3">
    <source>
        <dbReference type="EMBL" id="RDB56289.1"/>
    </source>
</evidence>
<reference evidence="3 4" key="1">
    <citation type="journal article" date="2018" name="Elife">
        <title>Discovery and characterization of a prevalent human gut bacterial enzyme sufficient for the inactivation of a family of plant toxins.</title>
        <authorList>
            <person name="Koppel N."/>
            <person name="Bisanz J.E."/>
            <person name="Pandelia M.E."/>
            <person name="Turnbaugh P.J."/>
            <person name="Balskus E.P."/>
        </authorList>
    </citation>
    <scope>NUCLEOTIDE SEQUENCE [LARGE SCALE GENOMIC DNA]</scope>
    <source>
        <strain evidence="4">anaerobia AP69FAA</strain>
    </source>
</reference>
<dbReference type="PANTHER" id="PTHR43151">
    <property type="entry name" value="FEOA FAMILY PROTEIN"/>
    <property type="match status" value="1"/>
</dbReference>
<dbReference type="GO" id="GO:0046914">
    <property type="term" value="F:transition metal ion binding"/>
    <property type="evidence" value="ECO:0007669"/>
    <property type="project" value="InterPro"/>
</dbReference>
<dbReference type="OrthoDB" id="3175006at2"/>
<name>A0A369LC42_9ACTN</name>
<keyword evidence="1" id="KW-0408">Iron</keyword>
<feature type="domain" description="Ferrous iron transporter FeoA-like" evidence="2">
    <location>
        <begin position="1"/>
        <end position="71"/>
    </location>
</feature>
<evidence type="ECO:0000259" key="2">
    <source>
        <dbReference type="SMART" id="SM00899"/>
    </source>
</evidence>
<dbReference type="Proteomes" id="UP000253792">
    <property type="component" value="Unassembled WGS sequence"/>
</dbReference>
<accession>A0A369LC42</accession>
<protein>
    <submittedName>
        <fullName evidence="3">Ferrous iron transport protein A</fullName>
    </submittedName>
</protein>
<dbReference type="InterPro" id="IPR053184">
    <property type="entry name" value="FeoA-like"/>
</dbReference>
<keyword evidence="4" id="KW-1185">Reference proteome</keyword>
<dbReference type="PANTHER" id="PTHR43151:SF1">
    <property type="entry name" value="SSR2333 PROTEIN"/>
    <property type="match status" value="1"/>
</dbReference>
<dbReference type="STRING" id="1034345.GCA_000236865_00489"/>
<dbReference type="Gene3D" id="2.30.30.90">
    <property type="match status" value="1"/>
</dbReference>
<gene>
    <name evidence="3" type="ORF">C1880_04690</name>
</gene>
<dbReference type="InterPro" id="IPR038157">
    <property type="entry name" value="FeoA_core_dom"/>
</dbReference>
<dbReference type="AlphaFoldDB" id="A0A369LC42"/>
<dbReference type="InterPro" id="IPR008988">
    <property type="entry name" value="Transcriptional_repressor_C"/>
</dbReference>
<dbReference type="SUPFAM" id="SSF50037">
    <property type="entry name" value="C-terminal domain of transcriptional repressors"/>
    <property type="match status" value="1"/>
</dbReference>
<dbReference type="Pfam" id="PF04023">
    <property type="entry name" value="FeoA"/>
    <property type="match status" value="1"/>
</dbReference>
<dbReference type="InterPro" id="IPR007167">
    <property type="entry name" value="Fe-transptr_FeoA-like"/>
</dbReference>
<comment type="caution">
    <text evidence="3">The sequence shown here is derived from an EMBL/GenBank/DDBJ whole genome shotgun (WGS) entry which is preliminary data.</text>
</comment>
<organism evidence="3 4">
    <name type="scientific">Senegalimassilia anaerobia</name>
    <dbReference type="NCBI Taxonomy" id="1473216"/>
    <lineage>
        <taxon>Bacteria</taxon>
        <taxon>Bacillati</taxon>
        <taxon>Actinomycetota</taxon>
        <taxon>Coriobacteriia</taxon>
        <taxon>Coriobacteriales</taxon>
        <taxon>Coriobacteriaceae</taxon>
        <taxon>Senegalimassilia</taxon>
    </lineage>
</organism>
<evidence type="ECO:0000256" key="1">
    <source>
        <dbReference type="ARBA" id="ARBA00023004"/>
    </source>
</evidence>
<dbReference type="EMBL" id="PPTP01000003">
    <property type="protein sequence ID" value="RDB56289.1"/>
    <property type="molecule type" value="Genomic_DNA"/>
</dbReference>
<dbReference type="SMART" id="SM00899">
    <property type="entry name" value="FeoA"/>
    <property type="match status" value="1"/>
</dbReference>